<dbReference type="GO" id="GO:0071479">
    <property type="term" value="P:cellular response to ionizing radiation"/>
    <property type="evidence" value="ECO:0007669"/>
    <property type="project" value="TreeGrafter"/>
</dbReference>
<accession>A0AAD4KKE6</accession>
<dbReference type="PANTHER" id="PTHR15237">
    <property type="entry name" value="DNA REPAIR PROTEIN RAD9"/>
    <property type="match status" value="1"/>
</dbReference>
<evidence type="ECO:0000313" key="5">
    <source>
        <dbReference type="Proteomes" id="UP001201262"/>
    </source>
</evidence>
<dbReference type="SUPFAM" id="SSF55979">
    <property type="entry name" value="DNA clamp"/>
    <property type="match status" value="1"/>
</dbReference>
<feature type="region of interest" description="Disordered" evidence="3">
    <location>
        <begin position="400"/>
        <end position="455"/>
    </location>
</feature>
<dbReference type="Gene3D" id="3.70.10.10">
    <property type="match status" value="1"/>
</dbReference>
<name>A0AAD4KKE6_9EURO</name>
<dbReference type="AlphaFoldDB" id="A0AAD4KKE6"/>
<proteinExistence type="inferred from homology"/>
<dbReference type="GO" id="GO:0006281">
    <property type="term" value="P:DNA repair"/>
    <property type="evidence" value="ECO:0007669"/>
    <property type="project" value="UniProtKB-UniRule"/>
</dbReference>
<dbReference type="Pfam" id="PF04139">
    <property type="entry name" value="Rad9"/>
    <property type="match status" value="1"/>
</dbReference>
<feature type="region of interest" description="Disordered" evidence="3">
    <location>
        <begin position="293"/>
        <end position="354"/>
    </location>
</feature>
<evidence type="ECO:0000256" key="1">
    <source>
        <dbReference type="ARBA" id="ARBA00008494"/>
    </source>
</evidence>
<gene>
    <name evidence="4" type="ORF">BGW36DRAFT_304551</name>
</gene>
<feature type="compositionally biased region" description="Low complexity" evidence="3">
    <location>
        <begin position="335"/>
        <end position="350"/>
    </location>
</feature>
<dbReference type="GO" id="GO:0030896">
    <property type="term" value="C:checkpoint clamp complex"/>
    <property type="evidence" value="ECO:0007669"/>
    <property type="project" value="UniProtKB-UniRule"/>
</dbReference>
<dbReference type="PIRSF" id="PIRSF009303">
    <property type="entry name" value="Cell_cycle_RAD9"/>
    <property type="match status" value="1"/>
</dbReference>
<organism evidence="4 5">
    <name type="scientific">Talaromyces proteolyticus</name>
    <dbReference type="NCBI Taxonomy" id="1131652"/>
    <lineage>
        <taxon>Eukaryota</taxon>
        <taxon>Fungi</taxon>
        <taxon>Dikarya</taxon>
        <taxon>Ascomycota</taxon>
        <taxon>Pezizomycotina</taxon>
        <taxon>Eurotiomycetes</taxon>
        <taxon>Eurotiomycetidae</taxon>
        <taxon>Eurotiales</taxon>
        <taxon>Trichocomaceae</taxon>
        <taxon>Talaromyces</taxon>
        <taxon>Talaromyces sect. Bacilispori</taxon>
    </lineage>
</organism>
<sequence length="455" mass="50992">MATLSFSLAPPAILRLHDALACLTKFNESVSIEAEYDLLRLSTLNTAKTAYVSFVFDSEKFFSKYSFSLRKDANASGTSQSLHRFSCQIYLKALLSVFKGRAGESRDKDVAVERCDVELHDTPDVPECRLVIILICGQGVVKSYKLTYEPVTVQHALFDQSRVQNQWKVESKLLREIIEHFSPSAEQLDMYPEGGKAFFTSFTTKVTDGKEILKQPFHTSVTLDSKDFEEYTVKNGLHVAINVKDFKAAVIHADTVKASITARYTKPCRPLQLHYIAEGIESEFTLMTRGEVDENEDGEDAPNVSRPASQLSARPAMQPATSRTPVRKSMPAPPSIQQQQSSARPAPSRSEIMSTPASRAAFADLNDSLFVPADDDRQWDEQEFGEEEEQEDMLTWNSKIEPGAYHEGRPRPLTDSYPSFPSETGVQQKKSDDNEMAIPPTQRISQQIRNLGLFD</sequence>
<evidence type="ECO:0000256" key="3">
    <source>
        <dbReference type="SAM" id="MobiDB-lite"/>
    </source>
</evidence>
<dbReference type="InterPro" id="IPR007268">
    <property type="entry name" value="Rad9/Ddc1"/>
</dbReference>
<protein>
    <recommendedName>
        <fullName evidence="2">DNA repair protein rad9</fullName>
    </recommendedName>
</protein>
<keyword evidence="5" id="KW-1185">Reference proteome</keyword>
<keyword evidence="2" id="KW-0227">DNA damage</keyword>
<dbReference type="Proteomes" id="UP001201262">
    <property type="component" value="Unassembled WGS sequence"/>
</dbReference>
<dbReference type="InterPro" id="IPR026584">
    <property type="entry name" value="Rad9"/>
</dbReference>
<dbReference type="RefSeq" id="XP_046067383.1">
    <property type="nucleotide sequence ID" value="XM_046211983.1"/>
</dbReference>
<dbReference type="GeneID" id="70242270"/>
<dbReference type="PANTHER" id="PTHR15237:SF0">
    <property type="entry name" value="CELL CYCLE CHECKPOINT CONTROL PROTEIN"/>
    <property type="match status" value="1"/>
</dbReference>
<comment type="caution">
    <text evidence="4">The sequence shown here is derived from an EMBL/GenBank/DDBJ whole genome shotgun (WGS) entry which is preliminary data.</text>
</comment>
<dbReference type="GO" id="GO:0031573">
    <property type="term" value="P:mitotic intra-S DNA damage checkpoint signaling"/>
    <property type="evidence" value="ECO:0007669"/>
    <property type="project" value="TreeGrafter"/>
</dbReference>
<evidence type="ECO:0000313" key="4">
    <source>
        <dbReference type="EMBL" id="KAH8691291.1"/>
    </source>
</evidence>
<dbReference type="InterPro" id="IPR046938">
    <property type="entry name" value="DNA_clamp_sf"/>
</dbReference>
<reference evidence="4" key="1">
    <citation type="submission" date="2021-12" db="EMBL/GenBank/DDBJ databases">
        <title>Convergent genome expansion in fungi linked to evolution of root-endophyte symbiosis.</title>
        <authorList>
            <consortium name="DOE Joint Genome Institute"/>
            <person name="Ke Y.-H."/>
            <person name="Bonito G."/>
            <person name="Liao H.-L."/>
            <person name="Looney B."/>
            <person name="Rojas-Flechas A."/>
            <person name="Nash J."/>
            <person name="Hameed K."/>
            <person name="Schadt C."/>
            <person name="Martin F."/>
            <person name="Crous P.W."/>
            <person name="Miettinen O."/>
            <person name="Magnuson J.K."/>
            <person name="Labbe J."/>
            <person name="Jacobson D."/>
            <person name="Doktycz M.J."/>
            <person name="Veneault-Fourrey C."/>
            <person name="Kuo A."/>
            <person name="Mondo S."/>
            <person name="Calhoun S."/>
            <person name="Riley R."/>
            <person name="Ohm R."/>
            <person name="LaButti K."/>
            <person name="Andreopoulos B."/>
            <person name="Pangilinan J."/>
            <person name="Nolan M."/>
            <person name="Tritt A."/>
            <person name="Clum A."/>
            <person name="Lipzen A."/>
            <person name="Daum C."/>
            <person name="Barry K."/>
            <person name="Grigoriev I.V."/>
            <person name="Vilgalys R."/>
        </authorList>
    </citation>
    <scope>NUCLEOTIDE SEQUENCE</scope>
    <source>
        <strain evidence="4">PMI_201</strain>
    </source>
</reference>
<feature type="compositionally biased region" description="Polar residues" evidence="3">
    <location>
        <begin position="416"/>
        <end position="428"/>
    </location>
</feature>
<comment type="function">
    <text evidence="2">Acts in DNA repair and mutagenesis. Involved in promoting resistance to ionizing radiation and UV light, as well as regulating cell cycle progression after irradiation.</text>
</comment>
<comment type="similarity">
    <text evidence="1 2">Belongs to the rad9 family.</text>
</comment>
<evidence type="ECO:0000256" key="2">
    <source>
        <dbReference type="PIRNR" id="PIRNR009303"/>
    </source>
</evidence>
<dbReference type="EMBL" id="JAJTJA010000012">
    <property type="protein sequence ID" value="KAH8691291.1"/>
    <property type="molecule type" value="Genomic_DNA"/>
</dbReference>
<dbReference type="GO" id="GO:0000076">
    <property type="term" value="P:DNA replication checkpoint signaling"/>
    <property type="evidence" value="ECO:0007669"/>
    <property type="project" value="TreeGrafter"/>
</dbReference>